<gene>
    <name evidence="3" type="ORF">QR685DRAFT_437301</name>
</gene>
<dbReference type="PANTHER" id="PTHR12307:SF36">
    <property type="entry name" value="GLYCOGEN-BINDING SUBUNIT 76A"/>
    <property type="match status" value="1"/>
</dbReference>
<feature type="domain" description="CBM21" evidence="2">
    <location>
        <begin position="335"/>
        <end position="453"/>
    </location>
</feature>
<dbReference type="Gene3D" id="2.60.40.2440">
    <property type="entry name" value="Carbohydrate binding type-21 domain"/>
    <property type="match status" value="1"/>
</dbReference>
<organism evidence="3 4">
    <name type="scientific">Neurospora intermedia</name>
    <dbReference type="NCBI Taxonomy" id="5142"/>
    <lineage>
        <taxon>Eukaryota</taxon>
        <taxon>Fungi</taxon>
        <taxon>Dikarya</taxon>
        <taxon>Ascomycota</taxon>
        <taxon>Pezizomycotina</taxon>
        <taxon>Sordariomycetes</taxon>
        <taxon>Sordariomycetidae</taxon>
        <taxon>Sordariales</taxon>
        <taxon>Sordariaceae</taxon>
        <taxon>Neurospora</taxon>
    </lineage>
</organism>
<feature type="region of interest" description="Disordered" evidence="1">
    <location>
        <begin position="575"/>
        <end position="659"/>
    </location>
</feature>
<feature type="compositionally biased region" description="Polar residues" evidence="1">
    <location>
        <begin position="201"/>
        <end position="235"/>
    </location>
</feature>
<dbReference type="EMBL" id="JAVLET010000002">
    <property type="protein sequence ID" value="KAL0472735.1"/>
    <property type="molecule type" value="Genomic_DNA"/>
</dbReference>
<sequence length="853" mass="91480">MPYTPPSHRSPASSAPSSPSQSRRSSIHHQQQQHNGGPTSPTSSNKPALPRSASYLMKHRRTPSAPAPAQHNKLSPSATVEDLKVMALNSIVRQSPPPITGERQGMPAGAVISPPDSASEDEGQLEMKKEDTQRGRTIENLKELKDAISQIPVHRSCSPNNRTDVLEPIIAETKEKTRPDAGDLLVLPSQAKAIADMQQKQDAANGVTNRRISHNRSATESNIVLNKSMETSLTGSDEDTDEERQRKPPMVRKKSGELVRPALRPPSRRRPSSMPGTPTFKAVHFDSHLEHVRHFLQVDRPLAVSAGSSPVDSYDSDTEYPFNGNGNANDQSQARQPPFEWELVLSNFPADTPLRRAQPCLIGSVAVVNLAFHKSVTCRFTLDYWKTTSEVSAEYMSQIVPSESPLGQDRFNFTIKLSDMANLESKTLYFCIRYNVNGQEFWDNNNGMNFQIDFRKKALPTNGKKGVIGAASRTVNGLPKSNRRSNHSSAAPKPKFAPIGADDFGSRSKLSFDSSLDDYDDDALPAGLRLRGVKSTTSIPSDNLPSRLSAPSGQAFANRYDFGASLATAIQTAKDNLPKKDDGGLYMKSSRKPAAANSSIQRRGHPTLTTPVASAPAPALSAPAPAAAAPKKAPAPAPAPSTAAPATTSAKPSPLNIPGVSTIGSIASSSYEELVNKYCFFGSTKQSSPQIKDGSLRNSRFDSASDLPQLASNSSSSNSSYEGSPVHNNFYGMGSTAQHHSLHPRDPSPYFSHGGFMSFVGGSPAESPLKLGFPSPQNPGNPSSTGPRTGPGTNSFGSGYGTGPSYGSHSTGTSSNEYPYHHSTMSYADRFPFYSNNFNCGGAEAHAATAIRG</sequence>
<dbReference type="InterPro" id="IPR038175">
    <property type="entry name" value="CBM21_dom_sf"/>
</dbReference>
<reference evidence="3 4" key="1">
    <citation type="submission" date="2023-09" db="EMBL/GenBank/DDBJ databases">
        <title>Multi-omics analysis of a traditional fermented food reveals byproduct-associated fungal strains for waste-to-food upcycling.</title>
        <authorList>
            <consortium name="Lawrence Berkeley National Laboratory"/>
            <person name="Rekdal V.M."/>
            <person name="Villalobos-Escobedo J.M."/>
            <person name="Rodriguez-Valeron N."/>
            <person name="Garcia M.O."/>
            <person name="Vasquez D.P."/>
            <person name="Damayanti I."/>
            <person name="Sorensen P.M."/>
            <person name="Baidoo E.E."/>
            <person name="De Carvalho A.C."/>
            <person name="Riley R."/>
            <person name="Lipzen A."/>
            <person name="He G."/>
            <person name="Yan M."/>
            <person name="Haridas S."/>
            <person name="Daum C."/>
            <person name="Yoshinaga Y."/>
            <person name="Ng V."/>
            <person name="Grigoriev I.V."/>
            <person name="Munk R."/>
            <person name="Nuraida L."/>
            <person name="Wijaya C.H."/>
            <person name="Morales P.-C."/>
            <person name="Keasling J.D."/>
        </authorList>
    </citation>
    <scope>NUCLEOTIDE SEQUENCE [LARGE SCALE GENOMIC DNA]</scope>
    <source>
        <strain evidence="3 4">FGSC 2613</strain>
    </source>
</reference>
<evidence type="ECO:0000313" key="4">
    <source>
        <dbReference type="Proteomes" id="UP001451303"/>
    </source>
</evidence>
<feature type="compositionally biased region" description="Polar residues" evidence="1">
    <location>
        <begin position="35"/>
        <end position="46"/>
    </location>
</feature>
<feature type="compositionally biased region" description="Polar residues" evidence="1">
    <location>
        <begin position="778"/>
        <end position="796"/>
    </location>
</feature>
<feature type="region of interest" description="Disordered" evidence="1">
    <location>
        <begin position="92"/>
        <end position="136"/>
    </location>
</feature>
<evidence type="ECO:0000313" key="3">
    <source>
        <dbReference type="EMBL" id="KAL0472735.1"/>
    </source>
</evidence>
<dbReference type="InterPro" id="IPR050782">
    <property type="entry name" value="PP1_regulatory_subunit_3"/>
</dbReference>
<comment type="caution">
    <text evidence="3">The sequence shown here is derived from an EMBL/GenBank/DDBJ whole genome shotgun (WGS) entry which is preliminary data.</text>
</comment>
<keyword evidence="4" id="KW-1185">Reference proteome</keyword>
<feature type="region of interest" description="Disordered" evidence="1">
    <location>
        <begin position="767"/>
        <end position="813"/>
    </location>
</feature>
<proteinExistence type="predicted"/>
<feature type="region of interest" description="Disordered" evidence="1">
    <location>
        <begin position="1"/>
        <end position="80"/>
    </location>
</feature>
<feature type="compositionally biased region" description="Basic and acidic residues" evidence="1">
    <location>
        <begin position="125"/>
        <end position="136"/>
    </location>
</feature>
<feature type="region of interest" description="Disordered" evidence="1">
    <location>
        <begin position="685"/>
        <end position="723"/>
    </location>
</feature>
<feature type="region of interest" description="Disordered" evidence="1">
    <location>
        <begin position="201"/>
        <end position="281"/>
    </location>
</feature>
<dbReference type="InterPro" id="IPR005036">
    <property type="entry name" value="CBM21_dom"/>
</dbReference>
<feature type="compositionally biased region" description="Low complexity" evidence="1">
    <location>
        <begin position="640"/>
        <end position="654"/>
    </location>
</feature>
<protein>
    <submittedName>
        <fullName evidence="3">Carbohydrate-binding module family 21 protein</fullName>
    </submittedName>
</protein>
<dbReference type="PROSITE" id="PS51159">
    <property type="entry name" value="CBM21"/>
    <property type="match status" value="1"/>
</dbReference>
<dbReference type="PANTHER" id="PTHR12307">
    <property type="entry name" value="PROTEIN PHOSPHATASE 1 REGULATORY SUBUNIT"/>
    <property type="match status" value="1"/>
</dbReference>
<feature type="region of interest" description="Disordered" evidence="1">
    <location>
        <begin position="470"/>
        <end position="502"/>
    </location>
</feature>
<name>A0ABR3DJ87_NEUIN</name>
<accession>A0ABR3DJ87</accession>
<evidence type="ECO:0000256" key="1">
    <source>
        <dbReference type="SAM" id="MobiDB-lite"/>
    </source>
</evidence>
<feature type="compositionally biased region" description="Low complexity" evidence="1">
    <location>
        <begin position="606"/>
        <end position="632"/>
    </location>
</feature>
<evidence type="ECO:0000259" key="2">
    <source>
        <dbReference type="PROSITE" id="PS51159"/>
    </source>
</evidence>
<feature type="compositionally biased region" description="Polar residues" evidence="1">
    <location>
        <begin position="685"/>
        <end position="702"/>
    </location>
</feature>
<dbReference type="Pfam" id="PF03370">
    <property type="entry name" value="CBM_21"/>
    <property type="match status" value="1"/>
</dbReference>
<feature type="compositionally biased region" description="Low complexity" evidence="1">
    <location>
        <begin position="1"/>
        <end position="34"/>
    </location>
</feature>
<dbReference type="Proteomes" id="UP001451303">
    <property type="component" value="Unassembled WGS sequence"/>
</dbReference>